<gene>
    <name evidence="1" type="ORF">EVAR_94103_1</name>
</gene>
<dbReference type="AlphaFoldDB" id="A0A4C1V5J0"/>
<comment type="caution">
    <text evidence="1">The sequence shown here is derived from an EMBL/GenBank/DDBJ whole genome shotgun (WGS) entry which is preliminary data.</text>
</comment>
<evidence type="ECO:0000313" key="2">
    <source>
        <dbReference type="Proteomes" id="UP000299102"/>
    </source>
</evidence>
<dbReference type="Proteomes" id="UP000299102">
    <property type="component" value="Unassembled WGS sequence"/>
</dbReference>
<protein>
    <submittedName>
        <fullName evidence="1">Uncharacterized protein</fullName>
    </submittedName>
</protein>
<dbReference type="EMBL" id="BGZK01000283">
    <property type="protein sequence ID" value="GBP34088.1"/>
    <property type="molecule type" value="Genomic_DNA"/>
</dbReference>
<reference evidence="1 2" key="1">
    <citation type="journal article" date="2019" name="Commun. Biol.">
        <title>The bagworm genome reveals a unique fibroin gene that provides high tensile strength.</title>
        <authorList>
            <person name="Kono N."/>
            <person name="Nakamura H."/>
            <person name="Ohtoshi R."/>
            <person name="Tomita M."/>
            <person name="Numata K."/>
            <person name="Arakawa K."/>
        </authorList>
    </citation>
    <scope>NUCLEOTIDE SEQUENCE [LARGE SCALE GENOMIC DNA]</scope>
</reference>
<sequence>MQEFVLHPHGGSRERKLGPQLCNKCFRTKRLHLHLPLRSFAAATSRKRCQLRVIIPDTLPLGYRTPCVVPSTDLTYPFISETLNSGNSRTGIRIMVDTASSAVSPYSYARSGAFSATGHVVALHDARAHCCVAASALRLERGSLHTLTRNPIMAVR</sequence>
<name>A0A4C1V5J0_EUMVA</name>
<keyword evidence="2" id="KW-1185">Reference proteome</keyword>
<organism evidence="1 2">
    <name type="scientific">Eumeta variegata</name>
    <name type="common">Bagworm moth</name>
    <name type="synonym">Eumeta japonica</name>
    <dbReference type="NCBI Taxonomy" id="151549"/>
    <lineage>
        <taxon>Eukaryota</taxon>
        <taxon>Metazoa</taxon>
        <taxon>Ecdysozoa</taxon>
        <taxon>Arthropoda</taxon>
        <taxon>Hexapoda</taxon>
        <taxon>Insecta</taxon>
        <taxon>Pterygota</taxon>
        <taxon>Neoptera</taxon>
        <taxon>Endopterygota</taxon>
        <taxon>Lepidoptera</taxon>
        <taxon>Glossata</taxon>
        <taxon>Ditrysia</taxon>
        <taxon>Tineoidea</taxon>
        <taxon>Psychidae</taxon>
        <taxon>Oiketicinae</taxon>
        <taxon>Eumeta</taxon>
    </lineage>
</organism>
<proteinExistence type="predicted"/>
<accession>A0A4C1V5J0</accession>
<evidence type="ECO:0000313" key="1">
    <source>
        <dbReference type="EMBL" id="GBP34088.1"/>
    </source>
</evidence>